<keyword evidence="3" id="KW-1185">Reference proteome</keyword>
<dbReference type="AlphaFoldDB" id="A0AAE1NYK1"/>
<feature type="region of interest" description="Disordered" evidence="1">
    <location>
        <begin position="1"/>
        <end position="27"/>
    </location>
</feature>
<dbReference type="Proteomes" id="UP001292094">
    <property type="component" value="Unassembled WGS sequence"/>
</dbReference>
<evidence type="ECO:0000256" key="1">
    <source>
        <dbReference type="SAM" id="MobiDB-lite"/>
    </source>
</evidence>
<evidence type="ECO:0000313" key="2">
    <source>
        <dbReference type="EMBL" id="KAK4297642.1"/>
    </source>
</evidence>
<proteinExistence type="predicted"/>
<reference evidence="2" key="1">
    <citation type="submission" date="2023-11" db="EMBL/GenBank/DDBJ databases">
        <title>Genome assemblies of two species of porcelain crab, Petrolisthes cinctipes and Petrolisthes manimaculis (Anomura: Porcellanidae).</title>
        <authorList>
            <person name="Angst P."/>
        </authorList>
    </citation>
    <scope>NUCLEOTIDE SEQUENCE</scope>
    <source>
        <strain evidence="2">PB745_02</strain>
        <tissue evidence="2">Gill</tissue>
    </source>
</reference>
<accession>A0AAE1NYK1</accession>
<sequence>MGSHQEGPIPQPNEEESVRSSSHTISEAICEDRSPSYTFNRAIGLAFYEYKKFLIKSAFDWARDARSYYYGAWVIRLARNRQRLTGPRL</sequence>
<evidence type="ECO:0000313" key="3">
    <source>
        <dbReference type="Proteomes" id="UP001292094"/>
    </source>
</evidence>
<name>A0AAE1NYK1_9EUCA</name>
<comment type="caution">
    <text evidence="2">The sequence shown here is derived from an EMBL/GenBank/DDBJ whole genome shotgun (WGS) entry which is preliminary data.</text>
</comment>
<organism evidence="2 3">
    <name type="scientific">Petrolisthes manimaculis</name>
    <dbReference type="NCBI Taxonomy" id="1843537"/>
    <lineage>
        <taxon>Eukaryota</taxon>
        <taxon>Metazoa</taxon>
        <taxon>Ecdysozoa</taxon>
        <taxon>Arthropoda</taxon>
        <taxon>Crustacea</taxon>
        <taxon>Multicrustacea</taxon>
        <taxon>Malacostraca</taxon>
        <taxon>Eumalacostraca</taxon>
        <taxon>Eucarida</taxon>
        <taxon>Decapoda</taxon>
        <taxon>Pleocyemata</taxon>
        <taxon>Anomura</taxon>
        <taxon>Galatheoidea</taxon>
        <taxon>Porcellanidae</taxon>
        <taxon>Petrolisthes</taxon>
    </lineage>
</organism>
<dbReference type="EMBL" id="JAWZYT010003598">
    <property type="protein sequence ID" value="KAK4297642.1"/>
    <property type="molecule type" value="Genomic_DNA"/>
</dbReference>
<protein>
    <submittedName>
        <fullName evidence="2">Uncharacterized protein</fullName>
    </submittedName>
</protein>
<gene>
    <name evidence="2" type="ORF">Pmani_029961</name>
</gene>